<dbReference type="Pfam" id="PF16223">
    <property type="entry name" value="DUF4882"/>
    <property type="match status" value="1"/>
</dbReference>
<accession>A0AAP1W8Y2</accession>
<protein>
    <submittedName>
        <fullName evidence="2">DUF4882 family protein</fullName>
    </submittedName>
</protein>
<evidence type="ECO:0000313" key="3">
    <source>
        <dbReference type="Proteomes" id="UP000655940"/>
    </source>
</evidence>
<proteinExistence type="predicted"/>
<organism evidence="2 3">
    <name type="scientific">Acinetobacter baumannii</name>
    <dbReference type="NCBI Taxonomy" id="470"/>
    <lineage>
        <taxon>Bacteria</taxon>
        <taxon>Pseudomonadati</taxon>
        <taxon>Pseudomonadota</taxon>
        <taxon>Gammaproteobacteria</taxon>
        <taxon>Moraxellales</taxon>
        <taxon>Moraxellaceae</taxon>
        <taxon>Acinetobacter</taxon>
        <taxon>Acinetobacter calcoaceticus/baumannii complex</taxon>
    </lineage>
</organism>
<dbReference type="RefSeq" id="WP_190597404.1">
    <property type="nucleotide sequence ID" value="NZ_JACXKJ010000037.1"/>
</dbReference>
<dbReference type="AlphaFoldDB" id="A0AAP1W8Y2"/>
<keyword evidence="1" id="KW-0732">Signal</keyword>
<gene>
    <name evidence="2" type="ORF">IHV20_19090</name>
</gene>
<comment type="caution">
    <text evidence="2">The sequence shown here is derived from an EMBL/GenBank/DDBJ whole genome shotgun (WGS) entry which is preliminary data.</text>
</comment>
<evidence type="ECO:0000256" key="1">
    <source>
        <dbReference type="SAM" id="SignalP"/>
    </source>
</evidence>
<dbReference type="EMBL" id="JACZEI010000038">
    <property type="protein sequence ID" value="MBE0332241.1"/>
    <property type="molecule type" value="Genomic_DNA"/>
</dbReference>
<feature type="chain" id="PRO_5042836952" evidence="1">
    <location>
        <begin position="21"/>
        <end position="278"/>
    </location>
</feature>
<name>A0AAP1W8Y2_ACIBA</name>
<dbReference type="InterPro" id="IPR032620">
    <property type="entry name" value="DUF4882"/>
</dbReference>
<evidence type="ECO:0000313" key="2">
    <source>
        <dbReference type="EMBL" id="MBE0332241.1"/>
    </source>
</evidence>
<dbReference type="Proteomes" id="UP000655940">
    <property type="component" value="Unassembled WGS sequence"/>
</dbReference>
<reference evidence="2" key="1">
    <citation type="submission" date="2020-09" db="EMBL/GenBank/DDBJ databases">
        <title>Distribution of Beta-Lactamase Producing Gram-Negative Bacterial Isolates in Isabela River of Santo Domingo, Dominican Republic.</title>
        <authorList>
            <person name="Calderon V."/>
            <person name="Bonnelly R."/>
            <person name="Del Rosario C."/>
            <person name="Duarte A."/>
            <person name="Barauna R."/>
            <person name="Juca Ramos R.T."/>
            <person name="Perdomo O.P."/>
            <person name="Rodriguez De Francisco L.E."/>
            <person name="Franco De Los Santos E.F."/>
        </authorList>
    </citation>
    <scope>NUCLEOTIDE SEQUENCE</scope>
    <source>
        <strain evidence="2">INTEC_BI15</strain>
    </source>
</reference>
<feature type="signal peptide" evidence="1">
    <location>
        <begin position="1"/>
        <end position="20"/>
    </location>
</feature>
<sequence>MNKIILGLLIGSGISVNTYAACTYSFNATQAQIDAANAAGGRSIKLMSPISIAEQKGTATIGYIGSTPADQVVTSGKMISLPSIQTTLVDKSVVGTNIIAAEFIFDVLNIKNITLGDSHEIQQLAFNILGASNLKNEISLDLGYGLINKDANYADGSYVTLTGASTRRDSSGSVVAKELDRKVIPVTVPTDGKVRVGLYFNQVSKQMGYIINGTNYGYLNLLTENSLKSIGFKGAGIQSPNPNSKFLGKTVSVQLITNKANMQFTYPTGTTDICGNAS</sequence>